<evidence type="ECO:0000313" key="1">
    <source>
        <dbReference type="EMBL" id="RLL12782.1"/>
    </source>
</evidence>
<dbReference type="AlphaFoldDB" id="A0A498CRV6"/>
<gene>
    <name evidence="1" type="ORF">D4A47_05095</name>
</gene>
<accession>A0A498CRV6</accession>
<comment type="caution">
    <text evidence="1">The sequence shown here is derived from an EMBL/GenBank/DDBJ whole genome shotgun (WGS) entry which is preliminary data.</text>
</comment>
<name>A0A498CRV6_9FIRM</name>
<dbReference type="EMBL" id="RCHT01000005">
    <property type="protein sequence ID" value="RLL12782.1"/>
    <property type="molecule type" value="Genomic_DNA"/>
</dbReference>
<reference evidence="1 2" key="1">
    <citation type="submission" date="2018-10" db="EMBL/GenBank/DDBJ databases">
        <title>Anaerotruncus faecis sp. nov., isolated from human feces.</title>
        <authorList>
            <person name="Wang Y.-J."/>
        </authorList>
    </citation>
    <scope>NUCLEOTIDE SEQUENCE [LARGE SCALE GENOMIC DNA]</scope>
    <source>
        <strain evidence="1 2">22A2-44</strain>
    </source>
</reference>
<dbReference type="Gene3D" id="1.20.5.340">
    <property type="match status" value="1"/>
</dbReference>
<organism evidence="1 2">
    <name type="scientific">Anaerotruncus massiliensis</name>
    <name type="common">ex Liu et al. 2021</name>
    <dbReference type="NCBI Taxonomy" id="2321404"/>
    <lineage>
        <taxon>Bacteria</taxon>
        <taxon>Bacillati</taxon>
        <taxon>Bacillota</taxon>
        <taxon>Clostridia</taxon>
        <taxon>Eubacteriales</taxon>
        <taxon>Oscillospiraceae</taxon>
        <taxon>Anaerotruncus</taxon>
    </lineage>
</organism>
<dbReference type="Proteomes" id="UP000276301">
    <property type="component" value="Unassembled WGS sequence"/>
</dbReference>
<keyword evidence="2" id="KW-1185">Reference proteome</keyword>
<protein>
    <submittedName>
        <fullName evidence="1">Uncharacterized protein</fullName>
    </submittedName>
</protein>
<dbReference type="RefSeq" id="WP_121586430.1">
    <property type="nucleotide sequence ID" value="NZ_RCHT01000005.1"/>
</dbReference>
<sequence>MADKVTRFTDNEVVTTAVFNQRVDETNAALAAVDEAIDGLAGTGGEIPAIKEKDVQQDARLGTLETDIAKAEQDIAANDARDDGQDTQIAELGTTLGQHRTAITALQKDAHTHTNKSVLDGITAEKVEVWDNPTTAEFYTVSLPASGWTGNGPYTQAVSVAGILADDRPIFGPIYSGTNDEKIEQSIMAGFVSECDTAAGSVTFTALLAKPEVDLTMQLEVIR</sequence>
<proteinExistence type="predicted"/>
<evidence type="ECO:0000313" key="2">
    <source>
        <dbReference type="Proteomes" id="UP000276301"/>
    </source>
</evidence>